<sequence>MWVDGDFVGWGGFQLEETGADFGLVLDPAHWGTGLAVATHMLNAGVYVLGLTVISIALPLSRSDPTRAIARLGFRPAGSIELDGVRFRHFRLDAREWRVMQRR</sequence>
<dbReference type="SUPFAM" id="SSF55729">
    <property type="entry name" value="Acyl-CoA N-acyltransferases (Nat)"/>
    <property type="match status" value="1"/>
</dbReference>
<accession>A0A0U5CFF2</accession>
<dbReference type="Gene3D" id="3.40.630.30">
    <property type="match status" value="1"/>
</dbReference>
<keyword evidence="1" id="KW-1133">Transmembrane helix</keyword>
<dbReference type="EMBL" id="AP017315">
    <property type="protein sequence ID" value="BAU32162.1"/>
    <property type="molecule type" value="Genomic_DNA"/>
</dbReference>
<keyword evidence="1" id="KW-0812">Transmembrane</keyword>
<dbReference type="InterPro" id="IPR016181">
    <property type="entry name" value="Acyl_CoA_acyltransferase"/>
</dbReference>
<dbReference type="Proteomes" id="UP000218965">
    <property type="component" value="Chromosome"/>
</dbReference>
<gene>
    <name evidence="2" type="ORF">MalAC0309_1305</name>
</gene>
<dbReference type="AlphaFoldDB" id="A0A0U5CFF2"/>
<organism evidence="2 3">
    <name type="scientific">Microcella alkaliphila</name>
    <dbReference type="NCBI Taxonomy" id="279828"/>
    <lineage>
        <taxon>Bacteria</taxon>
        <taxon>Bacillati</taxon>
        <taxon>Actinomycetota</taxon>
        <taxon>Actinomycetes</taxon>
        <taxon>Micrococcales</taxon>
        <taxon>Microbacteriaceae</taxon>
        <taxon>Microcella</taxon>
    </lineage>
</organism>
<evidence type="ECO:0000313" key="3">
    <source>
        <dbReference type="Proteomes" id="UP000218965"/>
    </source>
</evidence>
<reference evidence="3" key="1">
    <citation type="submission" date="2015-12" db="EMBL/GenBank/DDBJ databases">
        <authorList>
            <person name="Shamseldin A."/>
            <person name="Moawad H."/>
            <person name="Abd El-Rahim W.M."/>
            <person name="Sadowsky M.J."/>
        </authorList>
    </citation>
    <scope>NUCLEOTIDE SEQUENCE [LARGE SCALE GENOMIC DNA]</scope>
    <source>
        <strain evidence="3">JAM AC0309</strain>
    </source>
</reference>
<dbReference type="OrthoDB" id="4142102at2"/>
<proteinExistence type="predicted"/>
<evidence type="ECO:0000313" key="2">
    <source>
        <dbReference type="EMBL" id="BAU32162.1"/>
    </source>
</evidence>
<protein>
    <recommendedName>
        <fullName evidence="4">N-acetyltransferase domain-containing protein</fullName>
    </recommendedName>
</protein>
<name>A0A0U5CFF2_9MICO</name>
<keyword evidence="1" id="KW-0472">Membrane</keyword>
<reference evidence="2 3" key="2">
    <citation type="submission" date="2016-01" db="EMBL/GenBank/DDBJ databases">
        <title>Microcella alkaliphila JAM AC0309 whole genome shotgun sequence.</title>
        <authorList>
            <person name="Kurata A."/>
            <person name="Hirose Y."/>
            <person name="Kishimoto N."/>
            <person name="Kobayashi T."/>
        </authorList>
    </citation>
    <scope>NUCLEOTIDE SEQUENCE [LARGE SCALE GENOMIC DNA]</scope>
    <source>
        <strain evidence="2 3">JAM AC0309</strain>
    </source>
</reference>
<evidence type="ECO:0008006" key="4">
    <source>
        <dbReference type="Google" id="ProtNLM"/>
    </source>
</evidence>
<feature type="transmembrane region" description="Helical" evidence="1">
    <location>
        <begin position="41"/>
        <end position="61"/>
    </location>
</feature>
<dbReference type="RefSeq" id="WP_096421280.1">
    <property type="nucleotide sequence ID" value="NZ_AP017315.1"/>
</dbReference>
<evidence type="ECO:0000256" key="1">
    <source>
        <dbReference type="SAM" id="Phobius"/>
    </source>
</evidence>
<dbReference type="KEGG" id="malk:MalAC0309_1305"/>